<keyword evidence="2" id="KW-1185">Reference proteome</keyword>
<gene>
    <name evidence="1" type="ORF">ZIOFF_032610</name>
</gene>
<dbReference type="EMBL" id="JACMSC010000009">
    <property type="protein sequence ID" value="KAG6507268.1"/>
    <property type="molecule type" value="Genomic_DNA"/>
</dbReference>
<reference evidence="1 2" key="1">
    <citation type="submission" date="2020-08" db="EMBL/GenBank/DDBJ databases">
        <title>Plant Genome Project.</title>
        <authorList>
            <person name="Zhang R.-G."/>
        </authorList>
    </citation>
    <scope>NUCLEOTIDE SEQUENCE [LARGE SCALE GENOMIC DNA]</scope>
    <source>
        <tissue evidence="1">Rhizome</tissue>
    </source>
</reference>
<protein>
    <submittedName>
        <fullName evidence="1">Uncharacterized protein</fullName>
    </submittedName>
</protein>
<sequence>MCRRFSSSRRCPLPLPPDARTLLAADPLPLCALAPLPPSLSPLLPDARKLLDADPLPPDFLPTQPQLAADPLPPDFLPTLPPAEALLFLLPCALAPLPPDAVP</sequence>
<dbReference type="AlphaFoldDB" id="A0A8J5GVV6"/>
<comment type="caution">
    <text evidence="1">The sequence shown here is derived from an EMBL/GenBank/DDBJ whole genome shotgun (WGS) entry which is preliminary data.</text>
</comment>
<organism evidence="1 2">
    <name type="scientific">Zingiber officinale</name>
    <name type="common">Ginger</name>
    <name type="synonym">Amomum zingiber</name>
    <dbReference type="NCBI Taxonomy" id="94328"/>
    <lineage>
        <taxon>Eukaryota</taxon>
        <taxon>Viridiplantae</taxon>
        <taxon>Streptophyta</taxon>
        <taxon>Embryophyta</taxon>
        <taxon>Tracheophyta</taxon>
        <taxon>Spermatophyta</taxon>
        <taxon>Magnoliopsida</taxon>
        <taxon>Liliopsida</taxon>
        <taxon>Zingiberales</taxon>
        <taxon>Zingiberaceae</taxon>
        <taxon>Zingiber</taxon>
    </lineage>
</organism>
<evidence type="ECO:0000313" key="1">
    <source>
        <dbReference type="EMBL" id="KAG6507268.1"/>
    </source>
</evidence>
<accession>A0A8J5GVV6</accession>
<proteinExistence type="predicted"/>
<name>A0A8J5GVV6_ZINOF</name>
<dbReference type="Proteomes" id="UP000734854">
    <property type="component" value="Unassembled WGS sequence"/>
</dbReference>
<evidence type="ECO:0000313" key="2">
    <source>
        <dbReference type="Proteomes" id="UP000734854"/>
    </source>
</evidence>